<evidence type="ECO:0008006" key="9">
    <source>
        <dbReference type="Google" id="ProtNLM"/>
    </source>
</evidence>
<evidence type="ECO:0000256" key="5">
    <source>
        <dbReference type="ARBA" id="ARBA00023242"/>
    </source>
</evidence>
<dbReference type="PANTHER" id="PTHR46481:SF10">
    <property type="entry name" value="ZINC FINGER BED DOMAIN-CONTAINING PROTEIN 39"/>
    <property type="match status" value="1"/>
</dbReference>
<organism evidence="7 8">
    <name type="scientific">Pochonia chlamydosporia 170</name>
    <dbReference type="NCBI Taxonomy" id="1380566"/>
    <lineage>
        <taxon>Eukaryota</taxon>
        <taxon>Fungi</taxon>
        <taxon>Dikarya</taxon>
        <taxon>Ascomycota</taxon>
        <taxon>Pezizomycotina</taxon>
        <taxon>Sordariomycetes</taxon>
        <taxon>Hypocreomycetidae</taxon>
        <taxon>Hypocreales</taxon>
        <taxon>Clavicipitaceae</taxon>
        <taxon>Pochonia</taxon>
    </lineage>
</organism>
<protein>
    <recommendedName>
        <fullName evidence="9">Transposase-like protein</fullName>
    </recommendedName>
</protein>
<keyword evidence="3" id="KW-0863">Zinc-finger</keyword>
<dbReference type="GeneID" id="28854388"/>
<keyword evidence="8" id="KW-1185">Reference proteome</keyword>
<dbReference type="RefSeq" id="XP_018135821.1">
    <property type="nucleotide sequence ID" value="XM_018290394.1"/>
</dbReference>
<dbReference type="PANTHER" id="PTHR46481">
    <property type="entry name" value="ZINC FINGER BED DOMAIN-CONTAINING PROTEIN 4"/>
    <property type="match status" value="1"/>
</dbReference>
<evidence type="ECO:0000256" key="3">
    <source>
        <dbReference type="ARBA" id="ARBA00022771"/>
    </source>
</evidence>
<evidence type="ECO:0000256" key="2">
    <source>
        <dbReference type="ARBA" id="ARBA00022723"/>
    </source>
</evidence>
<gene>
    <name evidence="7" type="ORF">VFPPC_12571</name>
</gene>
<dbReference type="EMBL" id="LSBJ02000020">
    <property type="protein sequence ID" value="OAQ57506.1"/>
    <property type="molecule type" value="Genomic_DNA"/>
</dbReference>
<evidence type="ECO:0000256" key="1">
    <source>
        <dbReference type="ARBA" id="ARBA00004123"/>
    </source>
</evidence>
<evidence type="ECO:0000313" key="7">
    <source>
        <dbReference type="EMBL" id="OAQ57506.1"/>
    </source>
</evidence>
<dbReference type="OrthoDB" id="5143878at2759"/>
<feature type="region of interest" description="Disordered" evidence="6">
    <location>
        <begin position="155"/>
        <end position="174"/>
    </location>
</feature>
<keyword evidence="4" id="KW-0862">Zinc</keyword>
<dbReference type="InterPro" id="IPR052035">
    <property type="entry name" value="ZnF_BED_domain_contain"/>
</dbReference>
<dbReference type="GO" id="GO:0005634">
    <property type="term" value="C:nucleus"/>
    <property type="evidence" value="ECO:0007669"/>
    <property type="project" value="UniProtKB-SubCell"/>
</dbReference>
<proteinExistence type="predicted"/>
<comment type="subcellular location">
    <subcellularLocation>
        <location evidence="1">Nucleus</location>
    </subcellularLocation>
</comment>
<reference evidence="7 8" key="1">
    <citation type="journal article" date="2016" name="PLoS Pathog.">
        <title>Biosynthesis of antibiotic leucinostatins in bio-control fungus Purpureocillium lilacinum and their inhibition on phytophthora revealed by genome mining.</title>
        <authorList>
            <person name="Wang G."/>
            <person name="Liu Z."/>
            <person name="Lin R."/>
            <person name="Li E."/>
            <person name="Mao Z."/>
            <person name="Ling J."/>
            <person name="Yang Y."/>
            <person name="Yin W.B."/>
            <person name="Xie B."/>
        </authorList>
    </citation>
    <scope>NUCLEOTIDE SEQUENCE [LARGE SCALE GENOMIC DNA]</scope>
    <source>
        <strain evidence="7">170</strain>
    </source>
</reference>
<accession>A0A179EWF7</accession>
<feature type="region of interest" description="Disordered" evidence="6">
    <location>
        <begin position="1"/>
        <end position="30"/>
    </location>
</feature>
<dbReference type="AlphaFoldDB" id="A0A179EWF7"/>
<dbReference type="Proteomes" id="UP000078397">
    <property type="component" value="Unassembled WGS sequence"/>
</dbReference>
<dbReference type="KEGG" id="pchm:VFPPC_12571"/>
<evidence type="ECO:0000256" key="6">
    <source>
        <dbReference type="SAM" id="MobiDB-lite"/>
    </source>
</evidence>
<comment type="caution">
    <text evidence="7">The sequence shown here is derived from an EMBL/GenBank/DDBJ whole genome shotgun (WGS) entry which is preliminary data.</text>
</comment>
<name>A0A179EWF7_METCM</name>
<dbReference type="STRING" id="1380566.A0A179EWF7"/>
<keyword evidence="2" id="KW-0479">Metal-binding</keyword>
<sequence length="297" mass="33493">MASVTGPDSDNGSELTTPVSGDTPTLPGQEQPSIRALFEAHDDAAYDLAVAQIPRDHRVQVKGIWYVRYEPYRNRRPRRSAWYWAKEQAEELIRTSKGLDDSGRELRNRKIWKCKHCNEVQFADANSQNKPTHLLVHGISKHGRKTPREWVQRATLAPSNSDSGDDDEDTTPIRQSGSYVQLATTVKRAPFEEALIAFFVVCQIALRLVADELFVGFLRIVYPSIDKLLPGCGNTLRALVLEAFNKRKEHLKGVLARSVSKIHFSFDLWTSPNHLALLGVVAHFIDEFGQNQSVCFL</sequence>
<evidence type="ECO:0000256" key="4">
    <source>
        <dbReference type="ARBA" id="ARBA00022833"/>
    </source>
</evidence>
<evidence type="ECO:0000313" key="8">
    <source>
        <dbReference type="Proteomes" id="UP000078397"/>
    </source>
</evidence>
<dbReference type="GO" id="GO:0008270">
    <property type="term" value="F:zinc ion binding"/>
    <property type="evidence" value="ECO:0007669"/>
    <property type="project" value="UniProtKB-KW"/>
</dbReference>
<keyword evidence="5" id="KW-0539">Nucleus</keyword>